<dbReference type="EMBL" id="CAXKWB010065024">
    <property type="protein sequence ID" value="CAL4188469.1"/>
    <property type="molecule type" value="Genomic_DNA"/>
</dbReference>
<reference evidence="1 2" key="1">
    <citation type="submission" date="2024-05" db="EMBL/GenBank/DDBJ databases">
        <authorList>
            <person name="Wallberg A."/>
        </authorList>
    </citation>
    <scope>NUCLEOTIDE SEQUENCE [LARGE SCALE GENOMIC DNA]</scope>
</reference>
<name>A0AAV2SG00_MEGNR</name>
<keyword evidence="2" id="KW-1185">Reference proteome</keyword>
<dbReference type="Proteomes" id="UP001497623">
    <property type="component" value="Unassembled WGS sequence"/>
</dbReference>
<evidence type="ECO:0008006" key="3">
    <source>
        <dbReference type="Google" id="ProtNLM"/>
    </source>
</evidence>
<sequence>MKATEEIGVNKNTAVDYYNYCREVCTVSLFRNKKIGRWGITVEIDEIKFWKRKYNRGRMLGGVAAEGCVFGGIFRKTGELFTVLVERRNRVTLPVNRLLS</sequence>
<protein>
    <recommendedName>
        <fullName evidence="3">Transposase</fullName>
    </recommendedName>
</protein>
<evidence type="ECO:0000313" key="2">
    <source>
        <dbReference type="Proteomes" id="UP001497623"/>
    </source>
</evidence>
<dbReference type="AlphaFoldDB" id="A0AAV2SG00"/>
<evidence type="ECO:0000313" key="1">
    <source>
        <dbReference type="EMBL" id="CAL4188469.1"/>
    </source>
</evidence>
<proteinExistence type="predicted"/>
<comment type="caution">
    <text evidence="1">The sequence shown here is derived from an EMBL/GenBank/DDBJ whole genome shotgun (WGS) entry which is preliminary data.</text>
</comment>
<gene>
    <name evidence="1" type="ORF">MNOR_LOCUS36292</name>
</gene>
<organism evidence="1 2">
    <name type="scientific">Meganyctiphanes norvegica</name>
    <name type="common">Northern krill</name>
    <name type="synonym">Thysanopoda norvegica</name>
    <dbReference type="NCBI Taxonomy" id="48144"/>
    <lineage>
        <taxon>Eukaryota</taxon>
        <taxon>Metazoa</taxon>
        <taxon>Ecdysozoa</taxon>
        <taxon>Arthropoda</taxon>
        <taxon>Crustacea</taxon>
        <taxon>Multicrustacea</taxon>
        <taxon>Malacostraca</taxon>
        <taxon>Eumalacostraca</taxon>
        <taxon>Eucarida</taxon>
        <taxon>Euphausiacea</taxon>
        <taxon>Euphausiidae</taxon>
        <taxon>Meganyctiphanes</taxon>
    </lineage>
</organism>
<accession>A0AAV2SG00</accession>